<dbReference type="GO" id="GO:0003677">
    <property type="term" value="F:DNA binding"/>
    <property type="evidence" value="ECO:0007669"/>
    <property type="project" value="InterPro"/>
</dbReference>
<comment type="caution">
    <text evidence="4">The sequence shown here is derived from an EMBL/GenBank/DDBJ whole genome shotgun (WGS) entry which is preliminary data.</text>
</comment>
<dbReference type="InterPro" id="IPR007889">
    <property type="entry name" value="HTH_Psq"/>
</dbReference>
<feature type="region of interest" description="Disordered" evidence="1">
    <location>
        <begin position="412"/>
        <end position="431"/>
    </location>
</feature>
<evidence type="ECO:0000313" key="4">
    <source>
        <dbReference type="EMBL" id="CAF1652461.1"/>
    </source>
</evidence>
<evidence type="ECO:0000256" key="1">
    <source>
        <dbReference type="SAM" id="MobiDB-lite"/>
    </source>
</evidence>
<proteinExistence type="predicted"/>
<dbReference type="InterPro" id="IPR050863">
    <property type="entry name" value="CenT-Element_Derived"/>
</dbReference>
<dbReference type="Pfam" id="PF05225">
    <property type="entry name" value="HTH_psq"/>
    <property type="match status" value="1"/>
</dbReference>
<feature type="domain" description="HTH psq-type" evidence="3">
    <location>
        <begin position="18"/>
        <end position="52"/>
    </location>
</feature>
<evidence type="ECO:0000259" key="3">
    <source>
        <dbReference type="Pfam" id="PF05225"/>
    </source>
</evidence>
<dbReference type="AlphaFoldDB" id="A0A816EQ78"/>
<dbReference type="EMBL" id="CAJNOR010010271">
    <property type="protein sequence ID" value="CAF1652461.1"/>
    <property type="molecule type" value="Genomic_DNA"/>
</dbReference>
<sequence length="458" mass="50345">MTITDQKKTIAPRGRYDKEQLIDAVTAVLDGEMTSVLASTNYGVPQSTIRMHTTQTSLDIGSGRPVYLDKKKEGYLVDLIKSLECAGVRLTKNVLKKVIGEYIISVSDTQRLKSEWVCVSNETKIVYEEDGGSGKAFTTVVVAGNAAGMSLPPFVIYGAKNVNPLWTQNGPDRSQYHCSAKGWINEDLFAKWLEHLSIPETASIQRPLLLIMDNLSPHISIKAIEIAQKHGIILLCLPPNTTHALQPFDVCPFGLSASDMLTTLNDIVQTTDIPRNNSLPSNPIQNSTTSVGNSYLRIPTFDDSDSDLRYAKQSFLHVHDFVCTSMIQTIRSMLHHREILSGKTMIQSILVYNSNKSYLSSSLSYILASGEDLTTSNNESNTKSTCVAPKTNALMSPQSATKSIIAAYSKDHTTASSTQSTRTSSRIRVQRKSGEVITDGALLEELKKKADAKKHKTK</sequence>
<evidence type="ECO:0008006" key="6">
    <source>
        <dbReference type="Google" id="ProtNLM"/>
    </source>
</evidence>
<accession>A0A816EQ78</accession>
<dbReference type="Gene3D" id="1.10.10.60">
    <property type="entry name" value="Homeodomain-like"/>
    <property type="match status" value="1"/>
</dbReference>
<dbReference type="PANTHER" id="PTHR19303:SF57">
    <property type="entry name" value="HTH CENPB-TYPE DOMAIN-CONTAINING PROTEIN"/>
    <property type="match status" value="1"/>
</dbReference>
<gene>
    <name evidence="4" type="ORF">XAT740_LOCUS55256</name>
</gene>
<name>A0A816EQ78_ADIRI</name>
<evidence type="ECO:0000313" key="5">
    <source>
        <dbReference type="Proteomes" id="UP000663828"/>
    </source>
</evidence>
<dbReference type="InterPro" id="IPR009057">
    <property type="entry name" value="Homeodomain-like_sf"/>
</dbReference>
<dbReference type="InterPro" id="IPR004875">
    <property type="entry name" value="DDE_SF_endonuclease_dom"/>
</dbReference>
<keyword evidence="5" id="KW-1185">Reference proteome</keyword>
<dbReference type="Gene3D" id="3.30.420.10">
    <property type="entry name" value="Ribonuclease H-like superfamily/Ribonuclease H"/>
    <property type="match status" value="1"/>
</dbReference>
<evidence type="ECO:0000259" key="2">
    <source>
        <dbReference type="Pfam" id="PF03184"/>
    </source>
</evidence>
<dbReference type="PANTHER" id="PTHR19303">
    <property type="entry name" value="TRANSPOSON"/>
    <property type="match status" value="1"/>
</dbReference>
<protein>
    <recommendedName>
        <fullName evidence="6">DDE-1 domain-containing protein</fullName>
    </recommendedName>
</protein>
<feature type="domain" description="DDE-1" evidence="2">
    <location>
        <begin position="138"/>
        <end position="250"/>
    </location>
</feature>
<organism evidence="4 5">
    <name type="scientific">Adineta ricciae</name>
    <name type="common">Rotifer</name>
    <dbReference type="NCBI Taxonomy" id="249248"/>
    <lineage>
        <taxon>Eukaryota</taxon>
        <taxon>Metazoa</taxon>
        <taxon>Spiralia</taxon>
        <taxon>Gnathifera</taxon>
        <taxon>Rotifera</taxon>
        <taxon>Eurotatoria</taxon>
        <taxon>Bdelloidea</taxon>
        <taxon>Adinetida</taxon>
        <taxon>Adinetidae</taxon>
        <taxon>Adineta</taxon>
    </lineage>
</organism>
<reference evidence="4" key="1">
    <citation type="submission" date="2021-02" db="EMBL/GenBank/DDBJ databases">
        <authorList>
            <person name="Nowell W R."/>
        </authorList>
    </citation>
    <scope>NUCLEOTIDE SEQUENCE</scope>
</reference>
<dbReference type="Proteomes" id="UP000663828">
    <property type="component" value="Unassembled WGS sequence"/>
</dbReference>
<dbReference type="InterPro" id="IPR036397">
    <property type="entry name" value="RNaseH_sf"/>
</dbReference>
<dbReference type="GO" id="GO:0005634">
    <property type="term" value="C:nucleus"/>
    <property type="evidence" value="ECO:0007669"/>
    <property type="project" value="TreeGrafter"/>
</dbReference>
<feature type="compositionally biased region" description="Low complexity" evidence="1">
    <location>
        <begin position="414"/>
        <end position="424"/>
    </location>
</feature>
<dbReference type="Pfam" id="PF03184">
    <property type="entry name" value="DDE_1"/>
    <property type="match status" value="1"/>
</dbReference>
<dbReference type="SUPFAM" id="SSF46689">
    <property type="entry name" value="Homeodomain-like"/>
    <property type="match status" value="1"/>
</dbReference>